<dbReference type="Proteomes" id="UP000230821">
    <property type="component" value="Unassembled WGS sequence"/>
</dbReference>
<dbReference type="Pfam" id="PF03692">
    <property type="entry name" value="CxxCxxCC"/>
    <property type="match status" value="1"/>
</dbReference>
<evidence type="ECO:0000313" key="2">
    <source>
        <dbReference type="Proteomes" id="UP000230821"/>
    </source>
</evidence>
<evidence type="ECO:0008006" key="3">
    <source>
        <dbReference type="Google" id="ProtNLM"/>
    </source>
</evidence>
<reference evidence="1 2" key="1">
    <citation type="submission" date="2017-10" db="EMBL/GenBank/DDBJ databases">
        <title>Novel microbial diversity and functional potential in the marine mammal oral microbiome.</title>
        <authorList>
            <person name="Dudek N.K."/>
            <person name="Sun C.L."/>
            <person name="Burstein D."/>
            <person name="Kantor R.S."/>
            <person name="Aliaga Goltsman D.S."/>
            <person name="Bik E.M."/>
            <person name="Thomas B.C."/>
            <person name="Banfield J.F."/>
            <person name="Relman D.A."/>
        </authorList>
    </citation>
    <scope>NUCLEOTIDE SEQUENCE [LARGE SCALE GENOMIC DNA]</scope>
    <source>
        <strain evidence="1">DOLJORAL78_47_16</strain>
    </source>
</reference>
<dbReference type="EMBL" id="PDSK01000089">
    <property type="protein sequence ID" value="PIE34413.1"/>
    <property type="molecule type" value="Genomic_DNA"/>
</dbReference>
<accession>A0A2G6KFG0</accession>
<name>A0A2G6KFG0_9BACT</name>
<organism evidence="1 2">
    <name type="scientific">candidate division KSB3 bacterium</name>
    <dbReference type="NCBI Taxonomy" id="2044937"/>
    <lineage>
        <taxon>Bacteria</taxon>
        <taxon>candidate division KSB3</taxon>
    </lineage>
</organism>
<protein>
    <recommendedName>
        <fullName evidence="3">Zinc/iron-chelating domain-containing protein</fullName>
    </recommendedName>
</protein>
<gene>
    <name evidence="1" type="ORF">CSA56_07695</name>
</gene>
<dbReference type="InterPro" id="IPR005358">
    <property type="entry name" value="Puta_zinc/iron-chelating_dom"/>
</dbReference>
<evidence type="ECO:0000313" key="1">
    <source>
        <dbReference type="EMBL" id="PIE34413.1"/>
    </source>
</evidence>
<sequence>MTNPHSAEQSGRDQLSTVLSQYQKLCRYCDDTFTAIQKKFHPYMQCSKGCASCCILETVVPLEAHVIASHQPASTFHRRPEEQEFHEEKPCIFLDHHECTIYDIRPIICRTHGLPLQYPDREGIDICPLNFVSFDLTTLDSPWIIDAANIAENLMRLNLAFCMLIQRPEIAAERIPLTCLSGQENPLDRV</sequence>
<comment type="caution">
    <text evidence="1">The sequence shown here is derived from an EMBL/GenBank/DDBJ whole genome shotgun (WGS) entry which is preliminary data.</text>
</comment>
<dbReference type="AlphaFoldDB" id="A0A2G6KFG0"/>
<proteinExistence type="predicted"/>